<proteinExistence type="predicted"/>
<organism evidence="1 2">
    <name type="scientific">Nelumbo nucifera</name>
    <name type="common">Sacred lotus</name>
    <dbReference type="NCBI Taxonomy" id="4432"/>
    <lineage>
        <taxon>Eukaryota</taxon>
        <taxon>Viridiplantae</taxon>
        <taxon>Streptophyta</taxon>
        <taxon>Embryophyta</taxon>
        <taxon>Tracheophyta</taxon>
        <taxon>Spermatophyta</taxon>
        <taxon>Magnoliopsida</taxon>
        <taxon>Proteales</taxon>
        <taxon>Nelumbonaceae</taxon>
        <taxon>Nelumbo</taxon>
    </lineage>
</organism>
<dbReference type="AlphaFoldDB" id="A0A822ZL51"/>
<name>A0A822ZL51_NELNU</name>
<protein>
    <submittedName>
        <fullName evidence="1">Uncharacterized protein</fullName>
    </submittedName>
</protein>
<dbReference type="Proteomes" id="UP000607653">
    <property type="component" value="Unassembled WGS sequence"/>
</dbReference>
<dbReference type="EMBL" id="DUZY01000006">
    <property type="protein sequence ID" value="DAD42478.1"/>
    <property type="molecule type" value="Genomic_DNA"/>
</dbReference>
<evidence type="ECO:0000313" key="1">
    <source>
        <dbReference type="EMBL" id="DAD42478.1"/>
    </source>
</evidence>
<reference evidence="1 2" key="1">
    <citation type="journal article" date="2020" name="Mol. Biol. Evol.">
        <title>Distinct Expression and Methylation Patterns for Genes with Different Fates following a Single Whole-Genome Duplication in Flowering Plants.</title>
        <authorList>
            <person name="Shi T."/>
            <person name="Rahmani R.S."/>
            <person name="Gugger P.F."/>
            <person name="Wang M."/>
            <person name="Li H."/>
            <person name="Zhang Y."/>
            <person name="Li Z."/>
            <person name="Wang Q."/>
            <person name="Van de Peer Y."/>
            <person name="Marchal K."/>
            <person name="Chen J."/>
        </authorList>
    </citation>
    <scope>NUCLEOTIDE SEQUENCE [LARGE SCALE GENOMIC DNA]</scope>
    <source>
        <tissue evidence="1">Leaf</tissue>
    </source>
</reference>
<comment type="caution">
    <text evidence="1">The sequence shown here is derived from an EMBL/GenBank/DDBJ whole genome shotgun (WGS) entry which is preliminary data.</text>
</comment>
<accession>A0A822ZL51</accession>
<sequence>MNIKVQLVATISPNCSPFLFTLQKDAITGARIRKLILKRHVSQLEKSISNFLIQDRGAYLFPDMESCF</sequence>
<keyword evidence="2" id="KW-1185">Reference proteome</keyword>
<evidence type="ECO:0000313" key="2">
    <source>
        <dbReference type="Proteomes" id="UP000607653"/>
    </source>
</evidence>
<gene>
    <name evidence="1" type="ORF">HUJ06_000708</name>
</gene>